<accession>A0A644WBD9</accession>
<evidence type="ECO:0008006" key="3">
    <source>
        <dbReference type="Google" id="ProtNLM"/>
    </source>
</evidence>
<reference evidence="2" key="1">
    <citation type="submission" date="2019-08" db="EMBL/GenBank/DDBJ databases">
        <authorList>
            <person name="Kucharzyk K."/>
            <person name="Murdoch R.W."/>
            <person name="Higgins S."/>
            <person name="Loffler F."/>
        </authorList>
    </citation>
    <scope>NUCLEOTIDE SEQUENCE</scope>
</reference>
<dbReference type="NCBIfam" id="TIGR00149">
    <property type="entry name" value="TIGR00149_YjbQ"/>
    <property type="match status" value="1"/>
</dbReference>
<dbReference type="InterPro" id="IPR035917">
    <property type="entry name" value="YjbQ-like_sf"/>
</dbReference>
<dbReference type="AlphaFoldDB" id="A0A644WBD9"/>
<organism evidence="2">
    <name type="scientific">bioreactor metagenome</name>
    <dbReference type="NCBI Taxonomy" id="1076179"/>
    <lineage>
        <taxon>unclassified sequences</taxon>
        <taxon>metagenomes</taxon>
        <taxon>ecological metagenomes</taxon>
    </lineage>
</organism>
<name>A0A644WBD9_9ZZZZ</name>
<sequence>MIEKIKIHTSRQHECVNLTDEIRTIITRQGFKQGLCVVYNPHSTAGLFINSYLDPKTLLDIMDTIRTLVPTRIDYHHQFDTPSDAAGHIKSVLVGNSEIVLVEDGTLCIGGSQGVLFAEFDGPRDREVWITLVHGGEAH</sequence>
<comment type="similarity">
    <text evidence="1">Belongs to the UPF0047 family.</text>
</comment>
<dbReference type="Gene3D" id="2.60.120.460">
    <property type="entry name" value="YjbQ-like"/>
    <property type="match status" value="1"/>
</dbReference>
<evidence type="ECO:0000256" key="1">
    <source>
        <dbReference type="ARBA" id="ARBA00005534"/>
    </source>
</evidence>
<dbReference type="Pfam" id="PF01894">
    <property type="entry name" value="YjbQ"/>
    <property type="match status" value="1"/>
</dbReference>
<dbReference type="InterPro" id="IPR001602">
    <property type="entry name" value="UPF0047_YjbQ-like"/>
</dbReference>
<dbReference type="SUPFAM" id="SSF111038">
    <property type="entry name" value="YjbQ-like"/>
    <property type="match status" value="1"/>
</dbReference>
<dbReference type="PIRSF" id="PIRSF004681">
    <property type="entry name" value="UCP004681"/>
    <property type="match status" value="1"/>
</dbReference>
<evidence type="ECO:0000313" key="2">
    <source>
        <dbReference type="EMBL" id="MPM00837.1"/>
    </source>
</evidence>
<dbReference type="EMBL" id="VSSQ01000756">
    <property type="protein sequence ID" value="MPM00837.1"/>
    <property type="molecule type" value="Genomic_DNA"/>
</dbReference>
<dbReference type="PANTHER" id="PTHR30615">
    <property type="entry name" value="UNCHARACTERIZED PROTEIN YJBQ-RELATED"/>
    <property type="match status" value="1"/>
</dbReference>
<dbReference type="PANTHER" id="PTHR30615:SF8">
    <property type="entry name" value="UPF0047 PROTEIN C4A8.02C"/>
    <property type="match status" value="1"/>
</dbReference>
<protein>
    <recommendedName>
        <fullName evidence="3">Secondary thiamine-phosphate synthase enzyme</fullName>
    </recommendedName>
</protein>
<comment type="caution">
    <text evidence="2">The sequence shown here is derived from an EMBL/GenBank/DDBJ whole genome shotgun (WGS) entry which is preliminary data.</text>
</comment>
<proteinExistence type="inferred from homology"/>
<gene>
    <name evidence="2" type="ORF">SDC9_47069</name>
</gene>